<dbReference type="PROSITE" id="PS50887">
    <property type="entry name" value="GGDEF"/>
    <property type="match status" value="1"/>
</dbReference>
<accession>A0A3B0RBP7</accession>
<evidence type="ECO:0000256" key="1">
    <source>
        <dbReference type="SAM" id="Coils"/>
    </source>
</evidence>
<protein>
    <submittedName>
        <fullName evidence="3">Bll4347 protein</fullName>
    </submittedName>
</protein>
<dbReference type="Gene3D" id="3.30.70.270">
    <property type="match status" value="1"/>
</dbReference>
<keyword evidence="1" id="KW-0175">Coiled coil</keyword>
<dbReference type="InterPro" id="IPR043128">
    <property type="entry name" value="Rev_trsase/Diguanyl_cyclase"/>
</dbReference>
<reference evidence="3" key="1">
    <citation type="submission" date="2018-06" db="EMBL/GenBank/DDBJ databases">
        <authorList>
            <person name="Zhirakovskaya E."/>
        </authorList>
    </citation>
    <scope>NUCLEOTIDE SEQUENCE</scope>
</reference>
<dbReference type="AlphaFoldDB" id="A0A3B0RBP7"/>
<evidence type="ECO:0000313" key="3">
    <source>
        <dbReference type="EMBL" id="VAV89471.1"/>
    </source>
</evidence>
<dbReference type="GO" id="GO:0043709">
    <property type="term" value="P:cell adhesion involved in single-species biofilm formation"/>
    <property type="evidence" value="ECO:0007669"/>
    <property type="project" value="TreeGrafter"/>
</dbReference>
<dbReference type="CDD" id="cd01949">
    <property type="entry name" value="GGDEF"/>
    <property type="match status" value="1"/>
</dbReference>
<dbReference type="SUPFAM" id="SSF55073">
    <property type="entry name" value="Nucleotide cyclase"/>
    <property type="match status" value="1"/>
</dbReference>
<dbReference type="InterPro" id="IPR050469">
    <property type="entry name" value="Diguanylate_Cyclase"/>
</dbReference>
<dbReference type="GO" id="GO:1902201">
    <property type="term" value="P:negative regulation of bacterial-type flagellum-dependent cell motility"/>
    <property type="evidence" value="ECO:0007669"/>
    <property type="project" value="TreeGrafter"/>
</dbReference>
<dbReference type="SMART" id="SM00267">
    <property type="entry name" value="GGDEF"/>
    <property type="match status" value="1"/>
</dbReference>
<dbReference type="FunFam" id="3.30.70.270:FF:000001">
    <property type="entry name" value="Diguanylate cyclase domain protein"/>
    <property type="match status" value="1"/>
</dbReference>
<feature type="domain" description="GGDEF" evidence="2">
    <location>
        <begin position="203"/>
        <end position="338"/>
    </location>
</feature>
<gene>
    <name evidence="3" type="ORF">MNBD_ALPHA06-219</name>
</gene>
<sequence length="345" mass="38157">MTAHAKTSKPKTPMDAMKQLGAYPSPQNYELFFTFCQASKPALNKALAPFFDGSEKWTATTGNELYEQYVAKNNLSTVLDSTSEKLGDELKAAMQVLTQAGKEAATYEQALVGAGGNLTDQDDPKSVRQIVDHLVQATAEMQQRSQALETKLADTNQEIKTLQTNLDKVKIEAMTDALSGLANRKRFDEVLCEEAEYATISTKPLALVLCDIDHFKRFNDTWGHQTGDQIIRFVSSTLKRNVGAAHTAARYGGEEFAIIMPATDMEAAVKVADKIRSAIERKKLVRKSTNEDLGKVTISMGVSIFRHTDEVEDIIERADKSLYFSKQNGRNCVNTETQISEEKAA</sequence>
<dbReference type="InterPro" id="IPR000160">
    <property type="entry name" value="GGDEF_dom"/>
</dbReference>
<organism evidence="3">
    <name type="scientific">hydrothermal vent metagenome</name>
    <dbReference type="NCBI Taxonomy" id="652676"/>
    <lineage>
        <taxon>unclassified sequences</taxon>
        <taxon>metagenomes</taxon>
        <taxon>ecological metagenomes</taxon>
    </lineage>
</organism>
<dbReference type="NCBIfam" id="TIGR00254">
    <property type="entry name" value="GGDEF"/>
    <property type="match status" value="1"/>
</dbReference>
<dbReference type="GO" id="GO:0005886">
    <property type="term" value="C:plasma membrane"/>
    <property type="evidence" value="ECO:0007669"/>
    <property type="project" value="TreeGrafter"/>
</dbReference>
<proteinExistence type="predicted"/>
<dbReference type="InterPro" id="IPR029787">
    <property type="entry name" value="Nucleotide_cyclase"/>
</dbReference>
<feature type="coiled-coil region" evidence="1">
    <location>
        <begin position="138"/>
        <end position="172"/>
    </location>
</feature>
<evidence type="ECO:0000259" key="2">
    <source>
        <dbReference type="PROSITE" id="PS50887"/>
    </source>
</evidence>
<dbReference type="GO" id="GO:0052621">
    <property type="term" value="F:diguanylate cyclase activity"/>
    <property type="evidence" value="ECO:0007669"/>
    <property type="project" value="TreeGrafter"/>
</dbReference>
<dbReference type="PANTHER" id="PTHR45138:SF9">
    <property type="entry name" value="DIGUANYLATE CYCLASE DGCM-RELATED"/>
    <property type="match status" value="1"/>
</dbReference>
<dbReference type="EMBL" id="UOEE01000088">
    <property type="protein sequence ID" value="VAV89471.1"/>
    <property type="molecule type" value="Genomic_DNA"/>
</dbReference>
<name>A0A3B0RBP7_9ZZZZ</name>
<dbReference type="Pfam" id="PF00990">
    <property type="entry name" value="GGDEF"/>
    <property type="match status" value="1"/>
</dbReference>
<dbReference type="PANTHER" id="PTHR45138">
    <property type="entry name" value="REGULATORY COMPONENTS OF SENSORY TRANSDUCTION SYSTEM"/>
    <property type="match status" value="1"/>
</dbReference>